<dbReference type="Gene3D" id="1.10.4010.10">
    <property type="entry name" value="Type II deoxyuridine triphosphatase"/>
    <property type="match status" value="1"/>
</dbReference>
<reference evidence="1 2" key="1">
    <citation type="submission" date="2020-08" db="EMBL/GenBank/DDBJ databases">
        <title>A Genomic Blueprint of the Chicken Gut Microbiome.</title>
        <authorList>
            <person name="Gilroy R."/>
            <person name="Ravi A."/>
            <person name="Getino M."/>
            <person name="Pursley I."/>
            <person name="Horton D.L."/>
            <person name="Alikhan N.-F."/>
            <person name="Baker D."/>
            <person name="Gharbi K."/>
            <person name="Hall N."/>
            <person name="Watson M."/>
            <person name="Adriaenssens E.M."/>
            <person name="Foster-Nyarko E."/>
            <person name="Jarju S."/>
            <person name="Secka A."/>
            <person name="Antonio M."/>
            <person name="Oren A."/>
            <person name="Chaudhuri R."/>
            <person name="La Ragione R.M."/>
            <person name="Hildebrand F."/>
            <person name="Pallen M.J."/>
        </authorList>
    </citation>
    <scope>NUCLEOTIDE SEQUENCE [LARGE SCALE GENOMIC DNA]</scope>
    <source>
        <strain evidence="1 2">Sa5YUA1</strain>
    </source>
</reference>
<sequence length="157" mass="18470">MNMEKLFAQQQILKDRIGYNGEDRFEKLVLALLVELGECANEWRGFKFWSKNQEPRNRTLEEYVDGLHFVLEIGLEHEFDPDGLAIEELKYPTITRQFTALFKTDWEIYEEGCGGYFHEGLELYIGLGGMLGFTWEQIEQAYMDKNAVNHERQNNGY</sequence>
<organism evidence="1 2">
    <name type="scientific">Cytobacillus stercorigallinarum</name>
    <dbReference type="NCBI Taxonomy" id="2762240"/>
    <lineage>
        <taxon>Bacteria</taxon>
        <taxon>Bacillati</taxon>
        <taxon>Bacillota</taxon>
        <taxon>Bacilli</taxon>
        <taxon>Bacillales</taxon>
        <taxon>Bacillaceae</taxon>
        <taxon>Cytobacillus</taxon>
    </lineage>
</organism>
<dbReference type="Proteomes" id="UP000657931">
    <property type="component" value="Unassembled WGS sequence"/>
</dbReference>
<protein>
    <submittedName>
        <fullName evidence="1">dUTP diphosphatase</fullName>
    </submittedName>
</protein>
<dbReference type="InterPro" id="IPR014871">
    <property type="entry name" value="dUTPase/dCTP_pyrophosphatase"/>
</dbReference>
<dbReference type="InterPro" id="IPR016947">
    <property type="entry name" value="UCP030140"/>
</dbReference>
<evidence type="ECO:0000313" key="1">
    <source>
        <dbReference type="EMBL" id="MBD7937162.1"/>
    </source>
</evidence>
<dbReference type="PIRSF" id="PIRSF030140">
    <property type="entry name" value="UCP030140"/>
    <property type="match status" value="1"/>
</dbReference>
<dbReference type="EMBL" id="JACSQT010000003">
    <property type="protein sequence ID" value="MBD7937162.1"/>
    <property type="molecule type" value="Genomic_DNA"/>
</dbReference>
<name>A0ABR8QPE1_9BACI</name>
<keyword evidence="2" id="KW-1185">Reference proteome</keyword>
<gene>
    <name evidence="1" type="ORF">H9655_08970</name>
</gene>
<dbReference type="SUPFAM" id="SSF101386">
    <property type="entry name" value="all-alpha NTP pyrophosphatases"/>
    <property type="match status" value="1"/>
</dbReference>
<evidence type="ECO:0000313" key="2">
    <source>
        <dbReference type="Proteomes" id="UP000657931"/>
    </source>
</evidence>
<comment type="caution">
    <text evidence="1">The sequence shown here is derived from an EMBL/GenBank/DDBJ whole genome shotgun (WGS) entry which is preliminary data.</text>
</comment>
<dbReference type="Pfam" id="PF08761">
    <property type="entry name" value="dUTPase_2"/>
    <property type="match status" value="1"/>
</dbReference>
<proteinExistence type="predicted"/>
<dbReference type="RefSeq" id="WP_191813130.1">
    <property type="nucleotide sequence ID" value="NZ_JACSQT010000003.1"/>
</dbReference>
<accession>A0ABR8QPE1</accession>
<dbReference type="CDD" id="cd11527">
    <property type="entry name" value="NTP-PPase_dUTPase"/>
    <property type="match status" value="1"/>
</dbReference>